<dbReference type="Proteomes" id="UP001500782">
    <property type="component" value="Unassembled WGS sequence"/>
</dbReference>
<dbReference type="EMBL" id="BAAADJ010000014">
    <property type="protein sequence ID" value="GAA0324786.1"/>
    <property type="molecule type" value="Genomic_DNA"/>
</dbReference>
<dbReference type="InterPro" id="IPR035903">
    <property type="entry name" value="HesB-like_dom_sf"/>
</dbReference>
<name>A0ABN0W4K7_9BACI</name>
<sequence>MKLSITNEAAQWYKEEMNLRDGDSLQFFVQLYGQSVHPNYSLGIARNEKPLNISYHSIVEGINFYIGEEDKWFFEDYHVSVTIFNNEVTYDFKPL</sequence>
<protein>
    <submittedName>
        <fullName evidence="1">HesB/YadR/YfhF family protein</fullName>
    </submittedName>
</protein>
<evidence type="ECO:0000313" key="2">
    <source>
        <dbReference type="Proteomes" id="UP001500782"/>
    </source>
</evidence>
<organism evidence="1 2">
    <name type="scientific">Bacillus carboniphilus</name>
    <dbReference type="NCBI Taxonomy" id="86663"/>
    <lineage>
        <taxon>Bacteria</taxon>
        <taxon>Bacillati</taxon>
        <taxon>Bacillota</taxon>
        <taxon>Bacilli</taxon>
        <taxon>Bacillales</taxon>
        <taxon>Bacillaceae</taxon>
        <taxon>Bacillus</taxon>
    </lineage>
</organism>
<accession>A0ABN0W4K7</accession>
<reference evidence="1 2" key="1">
    <citation type="journal article" date="2019" name="Int. J. Syst. Evol. Microbiol.">
        <title>The Global Catalogue of Microorganisms (GCM) 10K type strain sequencing project: providing services to taxonomists for standard genome sequencing and annotation.</title>
        <authorList>
            <consortium name="The Broad Institute Genomics Platform"/>
            <consortium name="The Broad Institute Genome Sequencing Center for Infectious Disease"/>
            <person name="Wu L."/>
            <person name="Ma J."/>
        </authorList>
    </citation>
    <scope>NUCLEOTIDE SEQUENCE [LARGE SCALE GENOMIC DNA]</scope>
    <source>
        <strain evidence="1 2">JCM 9731</strain>
    </source>
</reference>
<dbReference type="RefSeq" id="WP_343797669.1">
    <property type="nucleotide sequence ID" value="NZ_BAAADJ010000014.1"/>
</dbReference>
<comment type="caution">
    <text evidence="1">The sequence shown here is derived from an EMBL/GenBank/DDBJ whole genome shotgun (WGS) entry which is preliminary data.</text>
</comment>
<proteinExistence type="predicted"/>
<evidence type="ECO:0000313" key="1">
    <source>
        <dbReference type="EMBL" id="GAA0324786.1"/>
    </source>
</evidence>
<gene>
    <name evidence="1" type="ORF">GCM10008967_14230</name>
</gene>
<keyword evidence="2" id="KW-1185">Reference proteome</keyword>
<dbReference type="SUPFAM" id="SSF89360">
    <property type="entry name" value="HesB-like domain"/>
    <property type="match status" value="1"/>
</dbReference>